<evidence type="ECO:0000313" key="3">
    <source>
        <dbReference type="Proteomes" id="UP000176308"/>
    </source>
</evidence>
<dbReference type="Proteomes" id="UP000176308">
    <property type="component" value="Unassembled WGS sequence"/>
</dbReference>
<dbReference type="AlphaFoldDB" id="A0A1G2I7T7"/>
<keyword evidence="1" id="KW-0812">Transmembrane</keyword>
<accession>A0A1G2I7T7</accession>
<evidence type="ECO:0000313" key="2">
    <source>
        <dbReference type="EMBL" id="OGZ70765.1"/>
    </source>
</evidence>
<proteinExistence type="predicted"/>
<comment type="caution">
    <text evidence="2">The sequence shown here is derived from an EMBL/GenBank/DDBJ whole genome shotgun (WGS) entry which is preliminary data.</text>
</comment>
<gene>
    <name evidence="2" type="ORF">A2904_02570</name>
</gene>
<keyword evidence="1" id="KW-0472">Membrane</keyword>
<sequence length="70" mass="7685">MKKLTVIMTFLTIASIVVNVPGTVGAIFGIPALSNAYFESHTIMLIITLVITTVLSILLGYLYWKSLKLK</sequence>
<feature type="transmembrane region" description="Helical" evidence="1">
    <location>
        <begin position="42"/>
        <end position="64"/>
    </location>
</feature>
<dbReference type="EMBL" id="MHOX01000020">
    <property type="protein sequence ID" value="OGZ70765.1"/>
    <property type="molecule type" value="Genomic_DNA"/>
</dbReference>
<evidence type="ECO:0000256" key="1">
    <source>
        <dbReference type="SAM" id="Phobius"/>
    </source>
</evidence>
<reference evidence="2 3" key="1">
    <citation type="journal article" date="2016" name="Nat. Commun.">
        <title>Thousands of microbial genomes shed light on interconnected biogeochemical processes in an aquifer system.</title>
        <authorList>
            <person name="Anantharaman K."/>
            <person name="Brown C.T."/>
            <person name="Hug L.A."/>
            <person name="Sharon I."/>
            <person name="Castelle C.J."/>
            <person name="Probst A.J."/>
            <person name="Thomas B.C."/>
            <person name="Singh A."/>
            <person name="Wilkins M.J."/>
            <person name="Karaoz U."/>
            <person name="Brodie E.L."/>
            <person name="Williams K.H."/>
            <person name="Hubbard S.S."/>
            <person name="Banfield J.F."/>
        </authorList>
    </citation>
    <scope>NUCLEOTIDE SEQUENCE [LARGE SCALE GENOMIC DNA]</scope>
</reference>
<name>A0A1G2I7T7_9BACT</name>
<organism evidence="2 3">
    <name type="scientific">Candidatus Staskawiczbacteria bacterium RIFCSPLOWO2_01_FULL_33_9</name>
    <dbReference type="NCBI Taxonomy" id="1802211"/>
    <lineage>
        <taxon>Bacteria</taxon>
        <taxon>Candidatus Staskawicziibacteriota</taxon>
    </lineage>
</organism>
<keyword evidence="1" id="KW-1133">Transmembrane helix</keyword>
<protein>
    <submittedName>
        <fullName evidence="2">Uncharacterized protein</fullName>
    </submittedName>
</protein>